<dbReference type="EMBL" id="JACHLK010000002">
    <property type="protein sequence ID" value="MBB6559045.1"/>
    <property type="molecule type" value="Genomic_DNA"/>
</dbReference>
<evidence type="ECO:0000313" key="4">
    <source>
        <dbReference type="EMBL" id="MBB6559045.1"/>
    </source>
</evidence>
<keyword evidence="2 3" id="KW-0040">ANK repeat</keyword>
<dbReference type="InterPro" id="IPR036770">
    <property type="entry name" value="Ankyrin_rpt-contain_sf"/>
</dbReference>
<dbReference type="PANTHER" id="PTHR24189">
    <property type="entry name" value="MYOTROPHIN"/>
    <property type="match status" value="1"/>
</dbReference>
<name>A0A7X0PBU7_9BURK</name>
<dbReference type="SMART" id="SM00248">
    <property type="entry name" value="ANK"/>
    <property type="match status" value="4"/>
</dbReference>
<evidence type="ECO:0000256" key="3">
    <source>
        <dbReference type="PROSITE-ProRule" id="PRU00023"/>
    </source>
</evidence>
<dbReference type="AlphaFoldDB" id="A0A7X0PBU7"/>
<evidence type="ECO:0000313" key="5">
    <source>
        <dbReference type="Proteomes" id="UP000575083"/>
    </source>
</evidence>
<keyword evidence="1" id="KW-0677">Repeat</keyword>
<comment type="caution">
    <text evidence="4">The sequence shown here is derived from an EMBL/GenBank/DDBJ whole genome shotgun (WGS) entry which is preliminary data.</text>
</comment>
<dbReference type="PROSITE" id="PS50088">
    <property type="entry name" value="ANK_REPEAT"/>
    <property type="match status" value="2"/>
</dbReference>
<dbReference type="SUPFAM" id="SSF48403">
    <property type="entry name" value="Ankyrin repeat"/>
    <property type="match status" value="1"/>
</dbReference>
<sequence>MSENRLHYTLYFQSRAEARRWVDEAEATEGLPLDAQAQALEALLGLPEGSGASFEFASCVGLLAELAVLGPWSLLPGDGWPAGLAERGGKLFGCEWDDGAGDGQLQSLWFNGPDKAVSKKQFEAAARKMDPMEEVRQLLAGDHHEALLDLVHHHGLDPNTVVGHWPLLVHLFTVKDGRNDTPLPTDAIIALLQAGARPDPVALVTRMPEYATMSVFPLLRAAYAFDSRLVQALLDAGADVNGTDDQGATALHVLVGSSSHLSEPPARCLQAAQLLLDAGADVNACSPIHGSPLAQGCHQRVRELLAAHGARIGWPESTLQGEMALRQTHAVWAHDHAWLDTLLEQAPPDEEQRRGLLVHALKDGNHQALDRLWREGVDHALVLVPGIFPNLLVESVTEQPEMDAAMLNDLVARSAGKPVPGQDDPLWAGAAASTLRHWVRRDKLRPPLALLQQLLDLGLPANAPPGHSSALAAAIAAQWTDAVALLLARGADPNHTMHDGGNALHEALYWKATNCIPLLLQAGVDRDRRDQQGRTAMDRAVTKRNKAAQKYLAA</sequence>
<gene>
    <name evidence="4" type="ORF">HNP48_001709</name>
</gene>
<dbReference type="Proteomes" id="UP000575083">
    <property type="component" value="Unassembled WGS sequence"/>
</dbReference>
<feature type="repeat" description="ANK" evidence="3">
    <location>
        <begin position="213"/>
        <end position="245"/>
    </location>
</feature>
<dbReference type="InterPro" id="IPR002110">
    <property type="entry name" value="Ankyrin_rpt"/>
</dbReference>
<dbReference type="PANTHER" id="PTHR24189:SF50">
    <property type="entry name" value="ANKYRIN REPEAT AND SOCS BOX PROTEIN 2"/>
    <property type="match status" value="1"/>
</dbReference>
<organism evidence="4 5">
    <name type="scientific">Acidovorax soli</name>
    <dbReference type="NCBI Taxonomy" id="592050"/>
    <lineage>
        <taxon>Bacteria</taxon>
        <taxon>Pseudomonadati</taxon>
        <taxon>Pseudomonadota</taxon>
        <taxon>Betaproteobacteria</taxon>
        <taxon>Burkholderiales</taxon>
        <taxon>Comamonadaceae</taxon>
        <taxon>Acidovorax</taxon>
    </lineage>
</organism>
<dbReference type="Pfam" id="PF00023">
    <property type="entry name" value="Ank"/>
    <property type="match status" value="1"/>
</dbReference>
<proteinExistence type="predicted"/>
<reference evidence="4 5" key="1">
    <citation type="submission" date="2020-08" db="EMBL/GenBank/DDBJ databases">
        <title>Functional genomics of gut bacteria from endangered species of beetles.</title>
        <authorList>
            <person name="Carlos-Shanley C."/>
        </authorList>
    </citation>
    <scope>NUCLEOTIDE SEQUENCE [LARGE SCALE GENOMIC DNA]</scope>
    <source>
        <strain evidence="4 5">S00198</strain>
    </source>
</reference>
<protein>
    <recommendedName>
        <fullName evidence="6">Ankyrin repeat</fullName>
    </recommendedName>
</protein>
<evidence type="ECO:0008006" key="6">
    <source>
        <dbReference type="Google" id="ProtNLM"/>
    </source>
</evidence>
<dbReference type="RefSeq" id="WP_184856438.1">
    <property type="nucleotide sequence ID" value="NZ_JACHLK010000002.1"/>
</dbReference>
<evidence type="ECO:0000256" key="2">
    <source>
        <dbReference type="ARBA" id="ARBA00023043"/>
    </source>
</evidence>
<dbReference type="InterPro" id="IPR050745">
    <property type="entry name" value="Multifunctional_regulatory"/>
</dbReference>
<evidence type="ECO:0000256" key="1">
    <source>
        <dbReference type="ARBA" id="ARBA00022737"/>
    </source>
</evidence>
<accession>A0A7X0PBU7</accession>
<keyword evidence="5" id="KW-1185">Reference proteome</keyword>
<feature type="repeat" description="ANK" evidence="3">
    <location>
        <begin position="499"/>
        <end position="531"/>
    </location>
</feature>
<dbReference type="Gene3D" id="1.25.40.20">
    <property type="entry name" value="Ankyrin repeat-containing domain"/>
    <property type="match status" value="2"/>
</dbReference>
<dbReference type="Pfam" id="PF12796">
    <property type="entry name" value="Ank_2"/>
    <property type="match status" value="1"/>
</dbReference>